<dbReference type="PRINTS" id="PR00111">
    <property type="entry name" value="ABHYDROLASE"/>
</dbReference>
<proteinExistence type="predicted"/>
<evidence type="ECO:0000256" key="1">
    <source>
        <dbReference type="SAM" id="MobiDB-lite"/>
    </source>
</evidence>
<feature type="region of interest" description="Disordered" evidence="1">
    <location>
        <begin position="293"/>
        <end position="374"/>
    </location>
</feature>
<dbReference type="Proteomes" id="UP001150062">
    <property type="component" value="Unassembled WGS sequence"/>
</dbReference>
<dbReference type="Pfam" id="PF12146">
    <property type="entry name" value="Hydrolase_4"/>
    <property type="match status" value="1"/>
</dbReference>
<reference evidence="3" key="1">
    <citation type="submission" date="2022-08" db="EMBL/GenBank/DDBJ databases">
        <title>Novel sulfate-reducing endosymbionts in the free-living metamonad Anaeramoeba.</title>
        <authorList>
            <person name="Jerlstrom-Hultqvist J."/>
            <person name="Cepicka I."/>
            <person name="Gallot-Lavallee L."/>
            <person name="Salas-Leiva D."/>
            <person name="Curtis B.A."/>
            <person name="Zahonova K."/>
            <person name="Pipaliya S."/>
            <person name="Dacks J."/>
            <person name="Roger A.J."/>
        </authorList>
    </citation>
    <scope>NUCLEOTIDE SEQUENCE</scope>
    <source>
        <strain evidence="3">Schooner1</strain>
    </source>
</reference>
<evidence type="ECO:0000259" key="2">
    <source>
        <dbReference type="Pfam" id="PF12146"/>
    </source>
</evidence>
<accession>A0ABQ8XK33</accession>
<dbReference type="Gene3D" id="3.40.50.1820">
    <property type="entry name" value="alpha/beta hydrolase"/>
    <property type="match status" value="1"/>
</dbReference>
<evidence type="ECO:0000313" key="4">
    <source>
        <dbReference type="Proteomes" id="UP001150062"/>
    </source>
</evidence>
<feature type="domain" description="Serine aminopeptidase S33" evidence="2">
    <location>
        <begin position="30"/>
        <end position="260"/>
    </location>
</feature>
<sequence length="374" mass="43130">MITNKFDLQTFDGLTLKAVSFQPEDKETITGVLFIIHGFAEHSMRYQDMAKQMTDAGIAVVSMDQRGHGKSEGKQGHTPSMEAWIKDVHMMVHRGAKIFNVKKKGLPVYMFGHSMGGGILFQYLIQYRPVYVRAAIASSPFLRLTKGSVGAVRLSFAKMMHKIHPGYTQSSELDSNLLTDDPKQNKKYDDDPLTFKKITVGNVISVLNGGVDTLENAQVLTEFEDFKLLFVIGKGDKLVDWEAVVELYEKIQDSKKIDLYLDKLSKHDLHHCSKKEEVIAMYINYLKTGELTGQPERNIEDEDEEEEEEEKEEKKKNDKEEEESDSNSGEDEKEKEKKEEEEEEEKEKEKEKKEEEEEKEKEKEKEKEEEKEEK</sequence>
<gene>
    <name evidence="3" type="ORF">M0813_04485</name>
</gene>
<dbReference type="EMBL" id="JAOAOG010000288">
    <property type="protein sequence ID" value="KAJ6232680.1"/>
    <property type="molecule type" value="Genomic_DNA"/>
</dbReference>
<organism evidence="3 4">
    <name type="scientific">Anaeramoeba flamelloides</name>
    <dbReference type="NCBI Taxonomy" id="1746091"/>
    <lineage>
        <taxon>Eukaryota</taxon>
        <taxon>Metamonada</taxon>
        <taxon>Anaeramoebidae</taxon>
        <taxon>Anaeramoeba</taxon>
    </lineage>
</organism>
<dbReference type="InterPro" id="IPR000073">
    <property type="entry name" value="AB_hydrolase_1"/>
</dbReference>
<feature type="compositionally biased region" description="Acidic residues" evidence="1">
    <location>
        <begin position="320"/>
        <end position="329"/>
    </location>
</feature>
<dbReference type="InterPro" id="IPR022742">
    <property type="entry name" value="Hydrolase_4"/>
</dbReference>
<dbReference type="InterPro" id="IPR051044">
    <property type="entry name" value="MAG_DAG_Lipase"/>
</dbReference>
<comment type="caution">
    <text evidence="3">The sequence shown here is derived from an EMBL/GenBank/DDBJ whole genome shotgun (WGS) entry which is preliminary data.</text>
</comment>
<dbReference type="InterPro" id="IPR029058">
    <property type="entry name" value="AB_hydrolase_fold"/>
</dbReference>
<feature type="compositionally biased region" description="Basic and acidic residues" evidence="1">
    <location>
        <begin position="360"/>
        <end position="374"/>
    </location>
</feature>
<protein>
    <submittedName>
        <fullName evidence="3">Monoglyceride lipase</fullName>
    </submittedName>
</protein>
<dbReference type="SUPFAM" id="SSF53474">
    <property type="entry name" value="alpha/beta-Hydrolases"/>
    <property type="match status" value="1"/>
</dbReference>
<feature type="compositionally biased region" description="Acidic residues" evidence="1">
    <location>
        <begin position="299"/>
        <end position="311"/>
    </location>
</feature>
<name>A0ABQ8XK33_9EUKA</name>
<dbReference type="PANTHER" id="PTHR11614">
    <property type="entry name" value="PHOSPHOLIPASE-RELATED"/>
    <property type="match status" value="1"/>
</dbReference>
<keyword evidence="4" id="KW-1185">Reference proteome</keyword>
<evidence type="ECO:0000313" key="3">
    <source>
        <dbReference type="EMBL" id="KAJ6232680.1"/>
    </source>
</evidence>